<dbReference type="PANTHER" id="PTHR33337">
    <property type="entry name" value="GFA DOMAIN-CONTAINING PROTEIN"/>
    <property type="match status" value="1"/>
</dbReference>
<dbReference type="Gene3D" id="3.90.1590.10">
    <property type="entry name" value="glutathione-dependent formaldehyde- activating enzyme (gfa)"/>
    <property type="match status" value="1"/>
</dbReference>
<dbReference type="Pfam" id="PF04828">
    <property type="entry name" value="GFA"/>
    <property type="match status" value="1"/>
</dbReference>
<keyword evidence="3" id="KW-0862">Zinc</keyword>
<proteinExistence type="inferred from homology"/>
<dbReference type="EMBL" id="CP098747">
    <property type="protein sequence ID" value="USG61944.1"/>
    <property type="molecule type" value="Genomic_DNA"/>
</dbReference>
<evidence type="ECO:0000313" key="6">
    <source>
        <dbReference type="EMBL" id="USG61944.1"/>
    </source>
</evidence>
<dbReference type="SUPFAM" id="SSF51316">
    <property type="entry name" value="Mss4-like"/>
    <property type="match status" value="1"/>
</dbReference>
<evidence type="ECO:0000256" key="1">
    <source>
        <dbReference type="ARBA" id="ARBA00005495"/>
    </source>
</evidence>
<dbReference type="RefSeq" id="WP_251935390.1">
    <property type="nucleotide sequence ID" value="NZ_CP098747.1"/>
</dbReference>
<feature type="domain" description="CENP-V/GFA" evidence="5">
    <location>
        <begin position="3"/>
        <end position="121"/>
    </location>
</feature>
<dbReference type="InterPro" id="IPR006913">
    <property type="entry name" value="CENP-V/GFA"/>
</dbReference>
<accession>A0ABY4W4V6</accession>
<name>A0ABY4W4V6_9PROT</name>
<keyword evidence="4" id="KW-0456">Lyase</keyword>
<keyword evidence="2" id="KW-0479">Metal-binding</keyword>
<dbReference type="InterPro" id="IPR011057">
    <property type="entry name" value="Mss4-like_sf"/>
</dbReference>
<evidence type="ECO:0000259" key="5">
    <source>
        <dbReference type="PROSITE" id="PS51891"/>
    </source>
</evidence>
<sequence length="136" mass="14875">MDVQGGCYCGAIRYEAKGEPQMKLQCHCRQCQYFTGGHPNVVMGMLNAGFSFTKGTPKEFCKSDLEGARTRVFCGDCGTHLLTLSPSLPDGVLIKVGTLDDPSVFGMPNVAIQTADSQSFHHHLENVPSHERWVAK</sequence>
<gene>
    <name evidence="6" type="ORF">NBZ79_03020</name>
</gene>
<evidence type="ECO:0000256" key="2">
    <source>
        <dbReference type="ARBA" id="ARBA00022723"/>
    </source>
</evidence>
<reference evidence="6" key="1">
    <citation type="submission" date="2022-06" db="EMBL/GenBank/DDBJ databases">
        <title>Sneathiella actinostolidae sp. nov., isolated from a sea anemonein the Western Pacific Ocean.</title>
        <authorList>
            <person name="Wei M.J."/>
        </authorList>
    </citation>
    <scope>NUCLEOTIDE SEQUENCE</scope>
    <source>
        <strain evidence="6">PHK-P5</strain>
    </source>
</reference>
<evidence type="ECO:0000256" key="3">
    <source>
        <dbReference type="ARBA" id="ARBA00022833"/>
    </source>
</evidence>
<organism evidence="6 7">
    <name type="scientific">Sneathiella marina</name>
    <dbReference type="NCBI Taxonomy" id="2950108"/>
    <lineage>
        <taxon>Bacteria</taxon>
        <taxon>Pseudomonadati</taxon>
        <taxon>Pseudomonadota</taxon>
        <taxon>Alphaproteobacteria</taxon>
        <taxon>Sneathiellales</taxon>
        <taxon>Sneathiellaceae</taxon>
        <taxon>Sneathiella</taxon>
    </lineage>
</organism>
<dbReference type="Proteomes" id="UP001056291">
    <property type="component" value="Chromosome"/>
</dbReference>
<comment type="similarity">
    <text evidence="1">Belongs to the Gfa family.</text>
</comment>
<protein>
    <submittedName>
        <fullName evidence="6">GFA family protein</fullName>
    </submittedName>
</protein>
<evidence type="ECO:0000313" key="7">
    <source>
        <dbReference type="Proteomes" id="UP001056291"/>
    </source>
</evidence>
<evidence type="ECO:0000256" key="4">
    <source>
        <dbReference type="ARBA" id="ARBA00023239"/>
    </source>
</evidence>
<keyword evidence="7" id="KW-1185">Reference proteome</keyword>
<dbReference type="PROSITE" id="PS51891">
    <property type="entry name" value="CENP_V_GFA"/>
    <property type="match status" value="1"/>
</dbReference>
<dbReference type="PANTHER" id="PTHR33337:SF40">
    <property type="entry name" value="CENP-V_GFA DOMAIN-CONTAINING PROTEIN-RELATED"/>
    <property type="match status" value="1"/>
</dbReference>